<dbReference type="GO" id="GO:0046872">
    <property type="term" value="F:metal ion binding"/>
    <property type="evidence" value="ECO:0007669"/>
    <property type="project" value="UniProtKB-KW"/>
</dbReference>
<gene>
    <name evidence="20" type="ORF">COX44_00245</name>
</gene>
<evidence type="ECO:0000256" key="10">
    <source>
        <dbReference type="ARBA" id="ARBA00022989"/>
    </source>
</evidence>
<keyword evidence="9 17" id="KW-0067">ATP-binding</keyword>
<evidence type="ECO:0000256" key="5">
    <source>
        <dbReference type="ARBA" id="ARBA00022679"/>
    </source>
</evidence>
<keyword evidence="10 19" id="KW-1133">Transmembrane helix</keyword>
<feature type="binding site" evidence="18">
    <location>
        <position position="73"/>
    </location>
    <ligand>
        <name>a divalent metal cation</name>
        <dbReference type="ChEBI" id="CHEBI:60240"/>
    </ligand>
</feature>
<feature type="binding site" evidence="17">
    <location>
        <position position="73"/>
    </location>
    <ligand>
        <name>ATP</name>
        <dbReference type="ChEBI" id="CHEBI:30616"/>
    </ligand>
</feature>
<feature type="active site" description="Proton acceptor" evidence="15">
    <location>
        <position position="66"/>
    </location>
</feature>
<accession>A0A2G9YDY6</accession>
<dbReference type="PANTHER" id="PTHR34299:SF1">
    <property type="entry name" value="DIACYLGLYCEROL KINASE"/>
    <property type="match status" value="1"/>
</dbReference>
<dbReference type="CDD" id="cd14265">
    <property type="entry name" value="UDPK_IM_like"/>
    <property type="match status" value="1"/>
</dbReference>
<keyword evidence="18" id="KW-0479">Metal-binding</keyword>
<evidence type="ECO:0000256" key="2">
    <source>
        <dbReference type="ARBA" id="ARBA00005967"/>
    </source>
</evidence>
<dbReference type="GO" id="GO:0005524">
    <property type="term" value="F:ATP binding"/>
    <property type="evidence" value="ECO:0007669"/>
    <property type="project" value="UniProtKB-KW"/>
</dbReference>
<dbReference type="InterPro" id="IPR033717">
    <property type="entry name" value="UDPK"/>
</dbReference>
<keyword evidence="3" id="KW-1003">Cell membrane</keyword>
<feature type="binding site" evidence="16">
    <location>
        <position position="66"/>
    </location>
    <ligand>
        <name>substrate</name>
    </ligand>
</feature>
<evidence type="ECO:0000256" key="14">
    <source>
        <dbReference type="ARBA" id="ARBA00023264"/>
    </source>
</evidence>
<comment type="cofactor">
    <cofactor evidence="18">
        <name>Mg(2+)</name>
        <dbReference type="ChEBI" id="CHEBI:18420"/>
    </cofactor>
    <text evidence="18">Mn(2+), Zn(2+), Cd(2+) and Co(2+) support activity to lesser extents.</text>
</comment>
<protein>
    <submittedName>
        <fullName evidence="20">Diacylglycerol kinase</fullName>
    </submittedName>
</protein>
<evidence type="ECO:0000256" key="13">
    <source>
        <dbReference type="ARBA" id="ARBA00023209"/>
    </source>
</evidence>
<comment type="subcellular location">
    <subcellularLocation>
        <location evidence="1">Cell membrane</location>
        <topology evidence="1">Multi-pass membrane protein</topology>
    </subcellularLocation>
</comment>
<keyword evidence="8 20" id="KW-0418">Kinase</keyword>
<feature type="transmembrane region" description="Helical" evidence="19">
    <location>
        <begin position="93"/>
        <end position="116"/>
    </location>
</feature>
<feature type="binding site" evidence="18">
    <location>
        <position position="25"/>
    </location>
    <ligand>
        <name>a divalent metal cation</name>
        <dbReference type="ChEBI" id="CHEBI:60240"/>
    </ligand>
</feature>
<evidence type="ECO:0000256" key="19">
    <source>
        <dbReference type="SAM" id="Phobius"/>
    </source>
</evidence>
<dbReference type="AlphaFoldDB" id="A0A2G9YDY6"/>
<name>A0A2G9YDY6_9BACT</name>
<keyword evidence="11" id="KW-0443">Lipid metabolism</keyword>
<dbReference type="InterPro" id="IPR036945">
    <property type="entry name" value="DAGK_sf"/>
</dbReference>
<evidence type="ECO:0000256" key="18">
    <source>
        <dbReference type="PIRSR" id="PIRSR600829-4"/>
    </source>
</evidence>
<dbReference type="GO" id="GO:0008654">
    <property type="term" value="P:phospholipid biosynthetic process"/>
    <property type="evidence" value="ECO:0007669"/>
    <property type="project" value="UniProtKB-KW"/>
</dbReference>
<keyword evidence="18" id="KW-0460">Magnesium</keyword>
<feature type="binding site" evidence="17">
    <location>
        <begin position="91"/>
        <end position="92"/>
    </location>
    <ligand>
        <name>ATP</name>
        <dbReference type="ChEBI" id="CHEBI:30616"/>
    </ligand>
</feature>
<dbReference type="EMBL" id="PCRH01000006">
    <property type="protein sequence ID" value="PIP17382.1"/>
    <property type="molecule type" value="Genomic_DNA"/>
</dbReference>
<evidence type="ECO:0000256" key="6">
    <source>
        <dbReference type="ARBA" id="ARBA00022692"/>
    </source>
</evidence>
<feature type="binding site" evidence="17">
    <location>
        <position position="25"/>
    </location>
    <ligand>
        <name>ATP</name>
        <dbReference type="ChEBI" id="CHEBI:30616"/>
    </ligand>
</feature>
<comment type="caution">
    <text evidence="20">The sequence shown here is derived from an EMBL/GenBank/DDBJ whole genome shotgun (WGS) entry which is preliminary data.</text>
</comment>
<evidence type="ECO:0000256" key="12">
    <source>
        <dbReference type="ARBA" id="ARBA00023136"/>
    </source>
</evidence>
<dbReference type="Proteomes" id="UP000231480">
    <property type="component" value="Unassembled WGS sequence"/>
</dbReference>
<organism evidence="20 21">
    <name type="scientific">Candidatus Portnoybacteria bacterium CG23_combo_of_CG06-09_8_20_14_all_37_13</name>
    <dbReference type="NCBI Taxonomy" id="1974819"/>
    <lineage>
        <taxon>Bacteria</taxon>
        <taxon>Candidatus Portnoyibacteriota</taxon>
    </lineage>
</organism>
<keyword evidence="4" id="KW-0444">Lipid biosynthesis</keyword>
<evidence type="ECO:0000256" key="4">
    <source>
        <dbReference type="ARBA" id="ARBA00022516"/>
    </source>
</evidence>
<feature type="transmembrane region" description="Helical" evidence="19">
    <location>
        <begin position="53"/>
        <end position="72"/>
    </location>
</feature>
<keyword evidence="6 19" id="KW-0812">Transmembrane</keyword>
<evidence type="ECO:0000256" key="7">
    <source>
        <dbReference type="ARBA" id="ARBA00022741"/>
    </source>
</evidence>
<reference evidence="20 21" key="1">
    <citation type="submission" date="2017-09" db="EMBL/GenBank/DDBJ databases">
        <title>Depth-based differentiation of microbial function through sediment-hosted aquifers and enrichment of novel symbionts in the deep terrestrial subsurface.</title>
        <authorList>
            <person name="Probst A.J."/>
            <person name="Ladd B."/>
            <person name="Jarett J.K."/>
            <person name="Geller-Mcgrath D.E."/>
            <person name="Sieber C.M."/>
            <person name="Emerson J.B."/>
            <person name="Anantharaman K."/>
            <person name="Thomas B.C."/>
            <person name="Malmstrom R."/>
            <person name="Stieglmeier M."/>
            <person name="Klingl A."/>
            <person name="Woyke T."/>
            <person name="Ryan C.M."/>
            <person name="Banfield J.F."/>
        </authorList>
    </citation>
    <scope>NUCLEOTIDE SEQUENCE [LARGE SCALE GENOMIC DNA]</scope>
    <source>
        <strain evidence="20">CG23_combo_of_CG06-09_8_20_14_all_37_13</strain>
    </source>
</reference>
<proteinExistence type="inferred from homology"/>
<evidence type="ECO:0000313" key="21">
    <source>
        <dbReference type="Proteomes" id="UP000231480"/>
    </source>
</evidence>
<feature type="transmembrane region" description="Helical" evidence="19">
    <location>
        <begin position="28"/>
        <end position="47"/>
    </location>
</feature>
<dbReference type="PANTHER" id="PTHR34299">
    <property type="entry name" value="DIACYLGLYCEROL KINASE"/>
    <property type="match status" value="1"/>
</dbReference>
<evidence type="ECO:0000256" key="17">
    <source>
        <dbReference type="PIRSR" id="PIRSR600829-3"/>
    </source>
</evidence>
<keyword evidence="5" id="KW-0808">Transferase</keyword>
<comment type="similarity">
    <text evidence="2">Belongs to the bacterial diacylglycerol kinase family.</text>
</comment>
<keyword evidence="7 17" id="KW-0547">Nucleotide-binding</keyword>
<evidence type="ECO:0000256" key="1">
    <source>
        <dbReference type="ARBA" id="ARBA00004651"/>
    </source>
</evidence>
<dbReference type="GO" id="GO:0016301">
    <property type="term" value="F:kinase activity"/>
    <property type="evidence" value="ECO:0007669"/>
    <property type="project" value="UniProtKB-KW"/>
</dbReference>
<dbReference type="Pfam" id="PF01219">
    <property type="entry name" value="DAGK_prokar"/>
    <property type="match status" value="1"/>
</dbReference>
<evidence type="ECO:0000313" key="20">
    <source>
        <dbReference type="EMBL" id="PIP17382.1"/>
    </source>
</evidence>
<keyword evidence="12 19" id="KW-0472">Membrane</keyword>
<keyword evidence="14" id="KW-1208">Phospholipid metabolism</keyword>
<evidence type="ECO:0000256" key="9">
    <source>
        <dbReference type="ARBA" id="ARBA00022840"/>
    </source>
</evidence>
<evidence type="ECO:0000256" key="3">
    <source>
        <dbReference type="ARBA" id="ARBA00022475"/>
    </source>
</evidence>
<dbReference type="GO" id="GO:0005886">
    <property type="term" value="C:plasma membrane"/>
    <property type="evidence" value="ECO:0007669"/>
    <property type="project" value="UniProtKB-SubCell"/>
</dbReference>
<dbReference type="Gene3D" id="1.10.287.3610">
    <property type="match status" value="1"/>
</dbReference>
<evidence type="ECO:0000256" key="15">
    <source>
        <dbReference type="PIRSR" id="PIRSR600829-1"/>
    </source>
</evidence>
<evidence type="ECO:0000256" key="11">
    <source>
        <dbReference type="ARBA" id="ARBA00023098"/>
    </source>
</evidence>
<keyword evidence="13" id="KW-0594">Phospholipid biosynthesis</keyword>
<sequence length="117" mass="13207">MLSLNKFLKSLKCAFRGLIHALRSEQSFRLQLIVAFIVIALAVYFRIPAIKALILGLTILMVLSFELVNTMAERIIDLVEPRWQDKIRDIKDVLAAAVLIAALGSIIIGLIIFWPYL</sequence>
<evidence type="ECO:0000256" key="8">
    <source>
        <dbReference type="ARBA" id="ARBA00022777"/>
    </source>
</evidence>
<evidence type="ECO:0000256" key="16">
    <source>
        <dbReference type="PIRSR" id="PIRSR600829-2"/>
    </source>
</evidence>
<dbReference type="InterPro" id="IPR000829">
    <property type="entry name" value="DAGK"/>
</dbReference>